<reference evidence="2" key="1">
    <citation type="submission" date="2013-08" db="EMBL/GenBank/DDBJ databases">
        <authorList>
            <person name="Mendez C."/>
            <person name="Richter M."/>
            <person name="Ferrer M."/>
            <person name="Sanchez J."/>
        </authorList>
    </citation>
    <scope>NUCLEOTIDE SEQUENCE</scope>
</reference>
<proteinExistence type="predicted"/>
<gene>
    <name evidence="2" type="ORF">B1A_08948</name>
</gene>
<dbReference type="GO" id="GO:0045454">
    <property type="term" value="P:cell redox homeostasis"/>
    <property type="evidence" value="ECO:0007669"/>
    <property type="project" value="TreeGrafter"/>
</dbReference>
<protein>
    <submittedName>
        <fullName evidence="2">Thioredoxin</fullName>
        <ecNumber evidence="2">1.8.4.2</ecNumber>
    </submittedName>
</protein>
<sequence length="69" mass="7644">MFEQATAQFEPQARFAKLDTEANQATAAMLGIRSIPTLIVFRGGRELARMSGAMSMPQFGIWLRQQGVL</sequence>
<evidence type="ECO:0000313" key="2">
    <source>
        <dbReference type="EMBL" id="EQD64265.1"/>
    </source>
</evidence>
<dbReference type="CDD" id="cd02947">
    <property type="entry name" value="TRX_family"/>
    <property type="match status" value="1"/>
</dbReference>
<dbReference type="PANTHER" id="PTHR45663:SF11">
    <property type="entry name" value="GEO12009P1"/>
    <property type="match status" value="1"/>
</dbReference>
<dbReference type="Gene3D" id="3.40.30.10">
    <property type="entry name" value="Glutaredoxin"/>
    <property type="match status" value="1"/>
</dbReference>
<dbReference type="Pfam" id="PF00085">
    <property type="entry name" value="Thioredoxin"/>
    <property type="match status" value="1"/>
</dbReference>
<dbReference type="GO" id="GO:0019153">
    <property type="term" value="F:protein-disulfide reductase (glutathione) activity"/>
    <property type="evidence" value="ECO:0007669"/>
    <property type="project" value="UniProtKB-EC"/>
</dbReference>
<reference evidence="2" key="2">
    <citation type="journal article" date="2014" name="ISME J.">
        <title>Microbial stratification in low pH oxic and suboxic macroscopic growths along an acid mine drainage.</title>
        <authorList>
            <person name="Mendez-Garcia C."/>
            <person name="Mesa V."/>
            <person name="Sprenger R.R."/>
            <person name="Richter M."/>
            <person name="Diez M.S."/>
            <person name="Solano J."/>
            <person name="Bargiela R."/>
            <person name="Golyshina O.V."/>
            <person name="Manteca A."/>
            <person name="Ramos J.L."/>
            <person name="Gallego J.R."/>
            <person name="Llorente I."/>
            <person name="Martins Dos Santos V.A."/>
            <person name="Jensen O.N."/>
            <person name="Pelaez A.I."/>
            <person name="Sanchez J."/>
            <person name="Ferrer M."/>
        </authorList>
    </citation>
    <scope>NUCLEOTIDE SEQUENCE</scope>
</reference>
<comment type="caution">
    <text evidence="2">The sequence shown here is derived from an EMBL/GenBank/DDBJ whole genome shotgun (WGS) entry which is preliminary data.</text>
</comment>
<dbReference type="AlphaFoldDB" id="T1CC87"/>
<dbReference type="EC" id="1.8.4.2" evidence="2"/>
<dbReference type="InterPro" id="IPR013766">
    <property type="entry name" value="Thioredoxin_domain"/>
</dbReference>
<evidence type="ECO:0000259" key="1">
    <source>
        <dbReference type="Pfam" id="PF00085"/>
    </source>
</evidence>
<dbReference type="SUPFAM" id="SSF52833">
    <property type="entry name" value="Thioredoxin-like"/>
    <property type="match status" value="1"/>
</dbReference>
<dbReference type="PANTHER" id="PTHR45663">
    <property type="entry name" value="GEO12009P1"/>
    <property type="match status" value="1"/>
</dbReference>
<organism evidence="2">
    <name type="scientific">mine drainage metagenome</name>
    <dbReference type="NCBI Taxonomy" id="410659"/>
    <lineage>
        <taxon>unclassified sequences</taxon>
        <taxon>metagenomes</taxon>
        <taxon>ecological metagenomes</taxon>
    </lineage>
</organism>
<dbReference type="InterPro" id="IPR036249">
    <property type="entry name" value="Thioredoxin-like_sf"/>
</dbReference>
<feature type="domain" description="Thioredoxin" evidence="1">
    <location>
        <begin position="2"/>
        <end position="56"/>
    </location>
</feature>
<accession>T1CC87</accession>
<dbReference type="GO" id="GO:0005829">
    <property type="term" value="C:cytosol"/>
    <property type="evidence" value="ECO:0007669"/>
    <property type="project" value="TreeGrafter"/>
</dbReference>
<dbReference type="EMBL" id="AUZX01006370">
    <property type="protein sequence ID" value="EQD64265.1"/>
    <property type="molecule type" value="Genomic_DNA"/>
</dbReference>
<name>T1CC87_9ZZZZ</name>
<keyword evidence="2" id="KW-0560">Oxidoreductase</keyword>